<feature type="region of interest" description="Disordered" evidence="1">
    <location>
        <begin position="1"/>
        <end position="60"/>
    </location>
</feature>
<feature type="compositionally biased region" description="Basic and acidic residues" evidence="1">
    <location>
        <begin position="395"/>
        <end position="411"/>
    </location>
</feature>
<dbReference type="HOGENOM" id="CLU_443511_0_0_1"/>
<feature type="region of interest" description="Disordered" evidence="1">
    <location>
        <begin position="270"/>
        <end position="669"/>
    </location>
</feature>
<reference evidence="3" key="1">
    <citation type="journal article" date="2014" name="Nat. Commun.">
        <title>Genomic adaptations of the halophilic Dead Sea filamentous fungus Eurotium rubrum.</title>
        <authorList>
            <person name="Kis-Papo T."/>
            <person name="Weig A.R."/>
            <person name="Riley R."/>
            <person name="Persoh D."/>
            <person name="Salamov A."/>
            <person name="Sun H."/>
            <person name="Lipzen A."/>
            <person name="Wasser S.P."/>
            <person name="Rambold G."/>
            <person name="Grigoriev I.V."/>
            <person name="Nevo E."/>
        </authorList>
    </citation>
    <scope>NUCLEOTIDE SEQUENCE [LARGE SCALE GENOMIC DNA]</scope>
    <source>
        <strain evidence="3">CBS 135680</strain>
    </source>
</reference>
<protein>
    <submittedName>
        <fullName evidence="2">Uncharacterized protein</fullName>
    </submittedName>
</protein>
<organism evidence="2 3">
    <name type="scientific">Aspergillus ruber (strain CBS 135680)</name>
    <dbReference type="NCBI Taxonomy" id="1388766"/>
    <lineage>
        <taxon>Eukaryota</taxon>
        <taxon>Fungi</taxon>
        <taxon>Dikarya</taxon>
        <taxon>Ascomycota</taxon>
        <taxon>Pezizomycotina</taxon>
        <taxon>Eurotiomycetes</taxon>
        <taxon>Eurotiomycetidae</taxon>
        <taxon>Eurotiales</taxon>
        <taxon>Aspergillaceae</taxon>
        <taxon>Aspergillus</taxon>
        <taxon>Aspergillus subgen. Aspergillus</taxon>
    </lineage>
</organism>
<feature type="compositionally biased region" description="Basic residues" evidence="1">
    <location>
        <begin position="448"/>
        <end position="458"/>
    </location>
</feature>
<feature type="compositionally biased region" description="Low complexity" evidence="1">
    <location>
        <begin position="77"/>
        <end position="92"/>
    </location>
</feature>
<evidence type="ECO:0000313" key="2">
    <source>
        <dbReference type="EMBL" id="EYE96429.1"/>
    </source>
</evidence>
<dbReference type="RefSeq" id="XP_040640117.1">
    <property type="nucleotide sequence ID" value="XM_040780092.1"/>
</dbReference>
<feature type="compositionally biased region" description="Basic residues" evidence="1">
    <location>
        <begin position="321"/>
        <end position="331"/>
    </location>
</feature>
<feature type="region of interest" description="Disordered" evidence="1">
    <location>
        <begin position="77"/>
        <end position="107"/>
    </location>
</feature>
<feature type="compositionally biased region" description="Polar residues" evidence="1">
    <location>
        <begin position="365"/>
        <end position="382"/>
    </location>
</feature>
<feature type="compositionally biased region" description="Basic and acidic residues" evidence="1">
    <location>
        <begin position="521"/>
        <end position="534"/>
    </location>
</feature>
<feature type="compositionally biased region" description="Basic and acidic residues" evidence="1">
    <location>
        <begin position="29"/>
        <end position="44"/>
    </location>
</feature>
<feature type="compositionally biased region" description="Polar residues" evidence="1">
    <location>
        <begin position="616"/>
        <end position="651"/>
    </location>
</feature>
<feature type="compositionally biased region" description="Polar residues" evidence="1">
    <location>
        <begin position="275"/>
        <end position="286"/>
    </location>
</feature>
<evidence type="ECO:0000313" key="3">
    <source>
        <dbReference type="Proteomes" id="UP000019804"/>
    </source>
</evidence>
<dbReference type="EMBL" id="KK088418">
    <property type="protein sequence ID" value="EYE96429.1"/>
    <property type="molecule type" value="Genomic_DNA"/>
</dbReference>
<accession>A0A017SID7</accession>
<feature type="compositionally biased region" description="Basic and acidic residues" evidence="1">
    <location>
        <begin position="479"/>
        <end position="493"/>
    </location>
</feature>
<dbReference type="GeneID" id="63695216"/>
<keyword evidence="3" id="KW-1185">Reference proteome</keyword>
<sequence length="686" mass="75751">MTSRVIQDSDDEDDPLSCEAQPPPPMMSPRRENRPENSNWKDDASAVNVENSAIDNQIQEEINNVGDIGVNFDDFLQSQSQDAQRRASVSSSQRRREERWIPGGFGNGITRGSGSIAFMMSEIDMAQRRLFDDDAPHTGQQIPSTATVPFTESELRYIDQQQQQQGLQGVDSTLGCPEECPQVQIPVLHPEWYNSDRNQWVENALAVGAAHSSISTFDRTQSNLSSNAYESAPEGPTNADAAMHETIQTEVLNKNPIRSKSLQEAALDFPHGTEPFSSLRSPNVSRSKSDATARRSAPQQPQANATDELCPPVSVEIPVIQKKKAPKKKKSQPQLKNDDDDELAVPSDSKNNNPKAKEVSRTRSNKQTMHSSNLNETHQPIETNIPHPISNEPKQLNDKPHTTNPDDDRMHLIQLNAPQTQTQHPEPSKHEPSPHSTEPPNPKQPRKEPKKKKLKRGKTTSVTLLKTYEPDVEDDVIWIDDRQHDPQHDRRPDSIPTPDSISTPAGEQETFAAVEIPMIGKDQEKGNPDQEPAPRRRGRKRKNTSEQPPVSVEEEPTEANEHAPGQPLSNVSVVVEKPANGDKQKSTPPTIDKMQLSAPALAPEAGPEPELEHESTSNAPVTPKKSNPTPDTSNQGQCAAGTSTKSNNDNKGPSKHSPIASTSKVPYRVGLSRRARIAPLLKVIRK</sequence>
<evidence type="ECO:0000256" key="1">
    <source>
        <dbReference type="SAM" id="MobiDB-lite"/>
    </source>
</evidence>
<dbReference type="AlphaFoldDB" id="A0A017SID7"/>
<gene>
    <name evidence="2" type="ORF">EURHEDRAFT_401508</name>
</gene>
<dbReference type="OrthoDB" id="5404794at2759"/>
<feature type="compositionally biased region" description="Polar residues" evidence="1">
    <location>
        <begin position="48"/>
        <end position="60"/>
    </location>
</feature>
<proteinExistence type="predicted"/>
<dbReference type="Proteomes" id="UP000019804">
    <property type="component" value="Unassembled WGS sequence"/>
</dbReference>
<name>A0A017SID7_ASPRC</name>